<dbReference type="FunFam" id="2.60.120.260:FF:000010">
    <property type="entry name" value="Laminin subunit beta 1"/>
    <property type="match status" value="1"/>
</dbReference>
<dbReference type="InterPro" id="IPR050440">
    <property type="entry name" value="Laminin/Netrin_ECM"/>
</dbReference>
<feature type="domain" description="Laminin EGF-like" evidence="13">
    <location>
        <begin position="263"/>
        <end position="322"/>
    </location>
</feature>
<dbReference type="PROSITE" id="PS50027">
    <property type="entry name" value="EGF_LAM_2"/>
    <property type="match status" value="5"/>
</dbReference>
<dbReference type="InterPro" id="IPR002049">
    <property type="entry name" value="LE_dom"/>
</dbReference>
<dbReference type="FunFam" id="2.10.25.10:FF:000011">
    <property type="entry name" value="Cadherin EGF LAG seven-pass G-type receptor"/>
    <property type="match status" value="1"/>
</dbReference>
<dbReference type="Pfam" id="PF00053">
    <property type="entry name" value="EGF_laminin"/>
    <property type="match status" value="5"/>
</dbReference>
<accession>A0A8D0EK46</accession>
<evidence type="ECO:0000256" key="3">
    <source>
        <dbReference type="ARBA" id="ARBA00022530"/>
    </source>
</evidence>
<keyword evidence="17" id="KW-1185">Reference proteome</keyword>
<comment type="caution">
    <text evidence="12">Lacks conserved residue(s) required for the propagation of feature annotation.</text>
</comment>
<feature type="disulfide bond" evidence="12">
    <location>
        <begin position="288"/>
        <end position="297"/>
    </location>
</feature>
<proteinExistence type="predicted"/>
<reference evidence="16" key="1">
    <citation type="submission" date="2025-08" db="UniProtKB">
        <authorList>
            <consortium name="Ensembl"/>
        </authorList>
    </citation>
    <scope>IDENTIFICATION</scope>
</reference>
<feature type="disulfide bond" evidence="12">
    <location>
        <begin position="655"/>
        <end position="672"/>
    </location>
</feature>
<dbReference type="Pfam" id="PF24973">
    <property type="entry name" value="EGF_LMN_ATRN"/>
    <property type="match status" value="1"/>
</dbReference>
<keyword evidence="8" id="KW-0175">Coiled coil</keyword>
<dbReference type="PRINTS" id="PR00011">
    <property type="entry name" value="EGFLAMININ"/>
</dbReference>
<dbReference type="PROSITE" id="PS01248">
    <property type="entry name" value="EGF_LAM_1"/>
    <property type="match status" value="3"/>
</dbReference>
<keyword evidence="5" id="KW-0677">Repeat</keyword>
<keyword evidence="2" id="KW-0964">Secreted</keyword>
<reference evidence="16" key="2">
    <citation type="submission" date="2025-09" db="UniProtKB">
        <authorList>
            <consortium name="Ensembl"/>
        </authorList>
    </citation>
    <scope>IDENTIFICATION</scope>
</reference>
<dbReference type="GO" id="GO:0070831">
    <property type="term" value="P:basement membrane assembly"/>
    <property type="evidence" value="ECO:0007669"/>
    <property type="project" value="TreeGrafter"/>
</dbReference>
<evidence type="ECO:0000256" key="5">
    <source>
        <dbReference type="ARBA" id="ARBA00022737"/>
    </source>
</evidence>
<dbReference type="PANTHER" id="PTHR10574:SF279">
    <property type="entry name" value="LAMININ SUBUNIT BETA 4"/>
    <property type="match status" value="1"/>
</dbReference>
<dbReference type="Proteomes" id="UP000694551">
    <property type="component" value="Unplaced"/>
</dbReference>
<feature type="domain" description="Laminin N-terminal" evidence="15">
    <location>
        <begin position="25"/>
        <end position="262"/>
    </location>
</feature>
<dbReference type="AlphaFoldDB" id="A0A8D0EK46"/>
<dbReference type="GO" id="GO:0043256">
    <property type="term" value="C:laminin complex"/>
    <property type="evidence" value="ECO:0007669"/>
    <property type="project" value="TreeGrafter"/>
</dbReference>
<dbReference type="GO" id="GO:0007411">
    <property type="term" value="P:axon guidance"/>
    <property type="evidence" value="ECO:0007669"/>
    <property type="project" value="TreeGrafter"/>
</dbReference>
<dbReference type="FunFam" id="2.10.25.10:FF:000135">
    <property type="entry name" value="Laminin subunit beta 4"/>
    <property type="match status" value="1"/>
</dbReference>
<keyword evidence="4" id="KW-0732">Signal</keyword>
<evidence type="ECO:0000256" key="7">
    <source>
        <dbReference type="ARBA" id="ARBA00022889"/>
    </source>
</evidence>
<dbReference type="FunFam" id="2.170.300.10:FF:000001">
    <property type="entry name" value="Laminin subunit beta-1"/>
    <property type="match status" value="1"/>
</dbReference>
<dbReference type="FunFam" id="2.170.300.10:FF:000004">
    <property type="entry name" value="Laminin subunit beta 1"/>
    <property type="match status" value="1"/>
</dbReference>
<feature type="domain" description="Laminin EGF-like" evidence="13">
    <location>
        <begin position="323"/>
        <end position="385"/>
    </location>
</feature>
<keyword evidence="11 12" id="KW-0424">Laminin EGF-like domain</keyword>
<evidence type="ECO:0000256" key="11">
    <source>
        <dbReference type="ARBA" id="ARBA00023292"/>
    </source>
</evidence>
<protein>
    <submittedName>
        <fullName evidence="16">Laminin subunit beta 4</fullName>
    </submittedName>
</protein>
<feature type="domain" description="Laminin EGF-like" evidence="13">
    <location>
        <begin position="446"/>
        <end position="496"/>
    </location>
</feature>
<dbReference type="SUPFAM" id="SSF57196">
    <property type="entry name" value="EGF/Laminin"/>
    <property type="match status" value="6"/>
</dbReference>
<dbReference type="GO" id="GO:0009888">
    <property type="term" value="P:tissue development"/>
    <property type="evidence" value="ECO:0007669"/>
    <property type="project" value="TreeGrafter"/>
</dbReference>
<keyword evidence="10" id="KW-0325">Glycoprotein</keyword>
<evidence type="ECO:0000313" key="16">
    <source>
        <dbReference type="Ensembl" id="ENSSOCP00000001866.1"/>
    </source>
</evidence>
<dbReference type="GO" id="GO:0016477">
    <property type="term" value="P:cell migration"/>
    <property type="evidence" value="ECO:0007669"/>
    <property type="project" value="TreeGrafter"/>
</dbReference>
<organism evidence="16 17">
    <name type="scientific">Strix occidentalis caurina</name>
    <name type="common">northern spotted owl</name>
    <dbReference type="NCBI Taxonomy" id="311401"/>
    <lineage>
        <taxon>Eukaryota</taxon>
        <taxon>Metazoa</taxon>
        <taxon>Chordata</taxon>
        <taxon>Craniata</taxon>
        <taxon>Vertebrata</taxon>
        <taxon>Euteleostomi</taxon>
        <taxon>Archelosauria</taxon>
        <taxon>Archosauria</taxon>
        <taxon>Dinosauria</taxon>
        <taxon>Saurischia</taxon>
        <taxon>Theropoda</taxon>
        <taxon>Coelurosauria</taxon>
        <taxon>Aves</taxon>
        <taxon>Neognathae</taxon>
        <taxon>Neoaves</taxon>
        <taxon>Telluraves</taxon>
        <taxon>Strigiformes</taxon>
        <taxon>Strigidae</taxon>
        <taxon>Strix</taxon>
    </lineage>
</organism>
<evidence type="ECO:0000259" key="13">
    <source>
        <dbReference type="PROSITE" id="PS50027"/>
    </source>
</evidence>
<keyword evidence="9 12" id="KW-1015">Disulfide bond</keyword>
<feature type="domain" description="Laminin EGF-like" evidence="13">
    <location>
        <begin position="386"/>
        <end position="445"/>
    </location>
</feature>
<dbReference type="Gene3D" id="2.60.120.260">
    <property type="entry name" value="Galactose-binding domain-like"/>
    <property type="match status" value="1"/>
</dbReference>
<evidence type="ECO:0000256" key="8">
    <source>
        <dbReference type="ARBA" id="ARBA00023054"/>
    </source>
</evidence>
<dbReference type="InterPro" id="IPR008211">
    <property type="entry name" value="Laminin_N"/>
</dbReference>
<name>A0A8D0EK46_STROC</name>
<dbReference type="Pfam" id="PF00055">
    <property type="entry name" value="Laminin_N"/>
    <property type="match status" value="1"/>
</dbReference>
<dbReference type="Pfam" id="PF21199">
    <property type="entry name" value="LAMININ_IV_B"/>
    <property type="match status" value="1"/>
</dbReference>
<dbReference type="GO" id="GO:0034446">
    <property type="term" value="P:substrate adhesion-dependent cell spreading"/>
    <property type="evidence" value="ECO:0007669"/>
    <property type="project" value="TreeGrafter"/>
</dbReference>
<evidence type="ECO:0000256" key="2">
    <source>
        <dbReference type="ARBA" id="ARBA00022525"/>
    </source>
</evidence>
<keyword evidence="7" id="KW-0130">Cell adhesion</keyword>
<feature type="disulfide bond" evidence="12">
    <location>
        <begin position="416"/>
        <end position="425"/>
    </location>
</feature>
<dbReference type="PANTHER" id="PTHR10574">
    <property type="entry name" value="NETRIN/LAMININ-RELATED"/>
    <property type="match status" value="1"/>
</dbReference>
<evidence type="ECO:0000256" key="6">
    <source>
        <dbReference type="ARBA" id="ARBA00022869"/>
    </source>
</evidence>
<evidence type="ECO:0000259" key="15">
    <source>
        <dbReference type="PROSITE" id="PS51117"/>
    </source>
</evidence>
<dbReference type="Gene3D" id="2.10.25.10">
    <property type="entry name" value="Laminin"/>
    <property type="match status" value="4"/>
</dbReference>
<dbReference type="FunFam" id="2.10.25.10:FF:000084">
    <property type="entry name" value="Laminin subunit alpha 3"/>
    <property type="match status" value="1"/>
</dbReference>
<evidence type="ECO:0000256" key="1">
    <source>
        <dbReference type="ARBA" id="ARBA00004302"/>
    </source>
</evidence>
<dbReference type="PROSITE" id="PS51116">
    <property type="entry name" value="LAMININ_IVB"/>
    <property type="match status" value="1"/>
</dbReference>
<dbReference type="InterPro" id="IPR056863">
    <property type="entry name" value="LMN_ATRN_NET-like_EGF"/>
</dbReference>
<dbReference type="FunFam" id="2.10.25.10:FF:000280">
    <property type="entry name" value="Laminin subunit beta 4"/>
    <property type="match status" value="1"/>
</dbReference>
<keyword evidence="6" id="KW-0084">Basement membrane</keyword>
<dbReference type="InterPro" id="IPR013015">
    <property type="entry name" value="Laminin_IV_B"/>
</dbReference>
<feature type="disulfide bond" evidence="12">
    <location>
        <begin position="468"/>
        <end position="477"/>
    </location>
</feature>
<evidence type="ECO:0000256" key="4">
    <source>
        <dbReference type="ARBA" id="ARBA00022729"/>
    </source>
</evidence>
<feature type="disulfide bond" evidence="12">
    <location>
        <begin position="674"/>
        <end position="683"/>
    </location>
</feature>
<evidence type="ECO:0000256" key="10">
    <source>
        <dbReference type="ARBA" id="ARBA00023180"/>
    </source>
</evidence>
<comment type="subcellular location">
    <subcellularLocation>
        <location evidence="1">Secreted</location>
        <location evidence="1">Extracellular space</location>
        <location evidence="1">Extracellular matrix</location>
        <location evidence="1">Basement membrane</location>
    </subcellularLocation>
</comment>
<feature type="domain" description="Laminin IV type B" evidence="14">
    <location>
        <begin position="536"/>
        <end position="729"/>
    </location>
</feature>
<evidence type="ECO:0000259" key="14">
    <source>
        <dbReference type="PROSITE" id="PS51116"/>
    </source>
</evidence>
<dbReference type="Ensembl" id="ENSSOCT00000001912.1">
    <property type="protein sequence ID" value="ENSSOCP00000001866.1"/>
    <property type="gene ID" value="ENSSOCG00000001184.1"/>
</dbReference>
<feature type="domain" description="Laminin EGF-like" evidence="13">
    <location>
        <begin position="654"/>
        <end position="700"/>
    </location>
</feature>
<evidence type="ECO:0000256" key="12">
    <source>
        <dbReference type="PROSITE-ProRule" id="PRU00460"/>
    </source>
</evidence>
<keyword evidence="3" id="KW-0272">Extracellular matrix</keyword>
<dbReference type="CDD" id="cd00055">
    <property type="entry name" value="EGF_Lam"/>
    <property type="match status" value="6"/>
</dbReference>
<dbReference type="SMART" id="SM00136">
    <property type="entry name" value="LamNT"/>
    <property type="match status" value="1"/>
</dbReference>
<dbReference type="Gene3D" id="2.170.300.10">
    <property type="entry name" value="Tie2 ligand-binding domain superfamily"/>
    <property type="match status" value="1"/>
</dbReference>
<evidence type="ECO:0000313" key="17">
    <source>
        <dbReference type="Proteomes" id="UP000694551"/>
    </source>
</evidence>
<feature type="disulfide bond" evidence="12">
    <location>
        <begin position="353"/>
        <end position="362"/>
    </location>
</feature>
<dbReference type="SMART" id="SM00180">
    <property type="entry name" value="EGF_Lam"/>
    <property type="match status" value="6"/>
</dbReference>
<dbReference type="PROSITE" id="PS51117">
    <property type="entry name" value="LAMININ_NTER"/>
    <property type="match status" value="1"/>
</dbReference>
<evidence type="ECO:0000256" key="9">
    <source>
        <dbReference type="ARBA" id="ARBA00023157"/>
    </source>
</evidence>
<sequence length="729" mass="80024">MGSEWRVLGSHQVLIRLQHAQDDCDAGSCHPAVGDLLLGRSKQLTASSTCGMNSPQKYCIIGYLEKCFLCDSRYPYNPYTQHNSHMVENVITTFEPDRKKKWWQSENGIDHVSIRLDLETLFQFSHLILTFKTFRPAAMLVERSTDFGQTWKAFRYFAQDCAASFPNISSGPAKSVGDIICDSRYSDIEPSTEGEVVLKALDPSFEIQNPYVPYIQELITLTNLRINFTKLHTLGDALLGRRHIDPLEKYYYAVYEMVVRGSCFCNGHASQCDPMQNLRGDVHGRCICHHNTEGLSCERCKDFYNDAPWRPAEGTQDNACKRCNCNGHSGRCHFDMVVYQASGGVSGGVCEDCQDNTTGQHCDQCKRFFYQDPLKVISDPQACIPCDCDPEGTLHNGVCESHTDPALGTVAGRCPCKENVEGVHCDKCRANYYGLSGSHPLGCQPCNCDPSGSLPFSICDSATGQCLCQQFATGQHCEKCVVGYWGLGNSLYGCSPCDCDIGGSQNNVCSPKDGQCKCLPNIVSRQCNEPAPGYFFLPLDYYIYEAEHANISLQGAMQFGQDSAVAVVFRQPSAGRSVTWTGPGFARVPSGAGLRFAINNVPFAMDFDITIRYEPEVLLMSCVSCDVVIDAGSILSIIGCSNLSHSLHLKLKFFCNPQGSLNASCSKLGGQCQCKANVVGRCCDTCSAGSYGFGFHGCYGEYLAASGWSALQPMSGWVFWISPLPSLPV</sequence>
<feature type="disulfide bond" evidence="12">
    <location>
        <begin position="480"/>
        <end position="494"/>
    </location>
</feature>
<dbReference type="GO" id="GO:0009887">
    <property type="term" value="P:animal organ morphogenesis"/>
    <property type="evidence" value="ECO:0007669"/>
    <property type="project" value="TreeGrafter"/>
</dbReference>